<proteinExistence type="predicted"/>
<evidence type="ECO:0000313" key="1">
    <source>
        <dbReference type="EMBL" id="BCM26095.1"/>
    </source>
</evidence>
<organism evidence="1 2">
    <name type="scientific">Methyloradius palustris</name>
    <dbReference type="NCBI Taxonomy" id="2778876"/>
    <lineage>
        <taxon>Bacteria</taxon>
        <taxon>Pseudomonadati</taxon>
        <taxon>Pseudomonadota</taxon>
        <taxon>Betaproteobacteria</taxon>
        <taxon>Nitrosomonadales</taxon>
        <taxon>Methylophilaceae</taxon>
        <taxon>Methyloradius</taxon>
    </lineage>
</organism>
<dbReference type="EMBL" id="AP024110">
    <property type="protein sequence ID" value="BCM26095.1"/>
    <property type="molecule type" value="Genomic_DNA"/>
</dbReference>
<evidence type="ECO:0000313" key="2">
    <source>
        <dbReference type="Proteomes" id="UP000826722"/>
    </source>
</evidence>
<protein>
    <submittedName>
        <fullName evidence="1">Uncharacterized protein</fullName>
    </submittedName>
</protein>
<keyword evidence="2" id="KW-1185">Reference proteome</keyword>
<dbReference type="AlphaFoldDB" id="A0A8D5JMQ1"/>
<accession>A0A8D5JMQ1</accession>
<dbReference type="KEGG" id="mpau:ZMTM_23540"/>
<sequence length="130" mass="14892">MVLAGIAYAIFAFMHIDKKDESLPAPPTPLELAGDACLTIAENAAEKINAVVEFQKLEKQSRKLHVFETCMHDRSYIENPAWLKYAEPLAHKTSEEKQLSFDEVLTAMNREQMLQLKAESDKPIYWIIRK</sequence>
<dbReference type="Proteomes" id="UP000826722">
    <property type="component" value="Chromosome"/>
</dbReference>
<name>A0A8D5JMQ1_9PROT</name>
<gene>
    <name evidence="1" type="ORF">ZMTM_23540</name>
</gene>
<reference evidence="1" key="1">
    <citation type="journal article" date="2021" name="Arch. Microbiol.">
        <title>Methyloradius palustris gen. nov., sp. nov., a methanol-oxidizing bacterium isolated from snow.</title>
        <authorList>
            <person name="Miyadera T."/>
            <person name="Kojima H."/>
            <person name="Fukui M."/>
        </authorList>
    </citation>
    <scope>NUCLEOTIDE SEQUENCE</scope>
    <source>
        <strain evidence="1">Zm11</strain>
    </source>
</reference>